<dbReference type="GO" id="GO:0043235">
    <property type="term" value="C:receptor complex"/>
    <property type="evidence" value="ECO:0007669"/>
    <property type="project" value="TreeGrafter"/>
</dbReference>
<dbReference type="InterPro" id="IPR020635">
    <property type="entry name" value="Tyr_kinase_cat_dom"/>
</dbReference>
<dbReference type="InterPro" id="IPR001245">
    <property type="entry name" value="Ser-Thr/Tyr_kinase_cat_dom"/>
</dbReference>
<dbReference type="PROSITE" id="PS00109">
    <property type="entry name" value="PROTEIN_KINASE_TYR"/>
    <property type="match status" value="1"/>
</dbReference>
<protein>
    <recommendedName>
        <fullName evidence="1">Protein kinase domain-containing protein</fullName>
    </recommendedName>
</protein>
<dbReference type="GO" id="GO:0005524">
    <property type="term" value="F:ATP binding"/>
    <property type="evidence" value="ECO:0007669"/>
    <property type="project" value="InterPro"/>
</dbReference>
<dbReference type="Gene3D" id="1.10.510.10">
    <property type="entry name" value="Transferase(Phosphotransferase) domain 1"/>
    <property type="match status" value="1"/>
</dbReference>
<dbReference type="GO" id="GO:0004714">
    <property type="term" value="F:transmembrane receptor protein tyrosine kinase activity"/>
    <property type="evidence" value="ECO:0007669"/>
    <property type="project" value="TreeGrafter"/>
</dbReference>
<dbReference type="Pfam" id="PF07714">
    <property type="entry name" value="PK_Tyr_Ser-Thr"/>
    <property type="match status" value="1"/>
</dbReference>
<dbReference type="InterPro" id="IPR011009">
    <property type="entry name" value="Kinase-like_dom_sf"/>
</dbReference>
<organism evidence="2 3">
    <name type="scientific">Candidula unifasciata</name>
    <dbReference type="NCBI Taxonomy" id="100452"/>
    <lineage>
        <taxon>Eukaryota</taxon>
        <taxon>Metazoa</taxon>
        <taxon>Spiralia</taxon>
        <taxon>Lophotrochozoa</taxon>
        <taxon>Mollusca</taxon>
        <taxon>Gastropoda</taxon>
        <taxon>Heterobranchia</taxon>
        <taxon>Euthyneura</taxon>
        <taxon>Panpulmonata</taxon>
        <taxon>Eupulmonata</taxon>
        <taxon>Stylommatophora</taxon>
        <taxon>Helicina</taxon>
        <taxon>Helicoidea</taxon>
        <taxon>Geomitridae</taxon>
        <taxon>Candidula</taxon>
    </lineage>
</organism>
<dbReference type="PRINTS" id="PR00109">
    <property type="entry name" value="TYRKINASE"/>
</dbReference>
<keyword evidence="3" id="KW-1185">Reference proteome</keyword>
<dbReference type="Proteomes" id="UP000678393">
    <property type="component" value="Unassembled WGS sequence"/>
</dbReference>
<feature type="non-terminal residue" evidence="2">
    <location>
        <position position="1"/>
    </location>
</feature>
<evidence type="ECO:0000313" key="2">
    <source>
        <dbReference type="EMBL" id="CAG5123718.1"/>
    </source>
</evidence>
<dbReference type="SUPFAM" id="SSF56112">
    <property type="entry name" value="Protein kinase-like (PK-like)"/>
    <property type="match status" value="1"/>
</dbReference>
<dbReference type="PANTHER" id="PTHR24416">
    <property type="entry name" value="TYROSINE-PROTEIN KINASE RECEPTOR"/>
    <property type="match status" value="1"/>
</dbReference>
<proteinExistence type="predicted"/>
<dbReference type="OrthoDB" id="98077at2759"/>
<dbReference type="PROSITE" id="PS50011">
    <property type="entry name" value="PROTEIN_KINASE_DOM"/>
    <property type="match status" value="1"/>
</dbReference>
<dbReference type="InterPro" id="IPR000719">
    <property type="entry name" value="Prot_kinase_dom"/>
</dbReference>
<accession>A0A8S3Z607</accession>
<gene>
    <name evidence="2" type="ORF">CUNI_LOCUS9276</name>
</gene>
<dbReference type="AlphaFoldDB" id="A0A8S3Z607"/>
<dbReference type="EMBL" id="CAJHNH020001597">
    <property type="protein sequence ID" value="CAG5123718.1"/>
    <property type="molecule type" value="Genomic_DNA"/>
</dbReference>
<dbReference type="SMART" id="SM00219">
    <property type="entry name" value="TyrKc"/>
    <property type="match status" value="1"/>
</dbReference>
<name>A0A8S3Z607_9EUPU</name>
<comment type="caution">
    <text evidence="2">The sequence shown here is derived from an EMBL/GenBank/DDBJ whole genome shotgun (WGS) entry which is preliminary data.</text>
</comment>
<feature type="non-terminal residue" evidence="2">
    <location>
        <position position="107"/>
    </location>
</feature>
<evidence type="ECO:0000259" key="1">
    <source>
        <dbReference type="PROSITE" id="PS50011"/>
    </source>
</evidence>
<sequence>IVHRDVAARNVLLFDRHIVKISDFGLARKIGQGDVYERTRKGLLPIRWMSPESLFYNQFTEKSDVWSYGVLLWELITLGSTPYPGLDANTVLEKIRERDLLVCPPHS</sequence>
<reference evidence="2" key="1">
    <citation type="submission" date="2021-04" db="EMBL/GenBank/DDBJ databases">
        <authorList>
            <consortium name="Molecular Ecology Group"/>
        </authorList>
    </citation>
    <scope>NUCLEOTIDE SEQUENCE</scope>
</reference>
<dbReference type="PANTHER" id="PTHR24416:SF611">
    <property type="entry name" value="TYROSINE-PROTEIN KINASE TRANSMEMBRANE RECEPTOR ROR"/>
    <property type="match status" value="1"/>
</dbReference>
<feature type="domain" description="Protein kinase" evidence="1">
    <location>
        <begin position="1"/>
        <end position="107"/>
    </location>
</feature>
<evidence type="ECO:0000313" key="3">
    <source>
        <dbReference type="Proteomes" id="UP000678393"/>
    </source>
</evidence>
<dbReference type="InterPro" id="IPR008266">
    <property type="entry name" value="Tyr_kinase_AS"/>
</dbReference>
<dbReference type="InterPro" id="IPR050122">
    <property type="entry name" value="RTK"/>
</dbReference>
<dbReference type="GO" id="GO:0007169">
    <property type="term" value="P:cell surface receptor protein tyrosine kinase signaling pathway"/>
    <property type="evidence" value="ECO:0007669"/>
    <property type="project" value="TreeGrafter"/>
</dbReference>
<dbReference type="GO" id="GO:0005886">
    <property type="term" value="C:plasma membrane"/>
    <property type="evidence" value="ECO:0007669"/>
    <property type="project" value="TreeGrafter"/>
</dbReference>